<evidence type="ECO:0000256" key="2">
    <source>
        <dbReference type="ARBA" id="ARBA00023034"/>
    </source>
</evidence>
<keyword evidence="4" id="KW-0472">Membrane</keyword>
<dbReference type="EMBL" id="BLWD01000001">
    <property type="protein sequence ID" value="GFN05115.1"/>
    <property type="molecule type" value="Genomic_DNA"/>
</dbReference>
<evidence type="ECO:0000256" key="1">
    <source>
        <dbReference type="ARBA" id="ARBA00004255"/>
    </source>
</evidence>
<organism evidence="5 6">
    <name type="scientific">Streptomyces microflavus</name>
    <name type="common">Streptomyces lipmanii</name>
    <dbReference type="NCBI Taxonomy" id="1919"/>
    <lineage>
        <taxon>Bacteria</taxon>
        <taxon>Bacillati</taxon>
        <taxon>Actinomycetota</taxon>
        <taxon>Actinomycetes</taxon>
        <taxon>Kitasatosporales</taxon>
        <taxon>Streptomycetaceae</taxon>
        <taxon>Streptomyces</taxon>
    </lineage>
</organism>
<dbReference type="GO" id="GO:0012505">
    <property type="term" value="C:endomembrane system"/>
    <property type="evidence" value="ECO:0007669"/>
    <property type="project" value="UniProtKB-ARBA"/>
</dbReference>
<dbReference type="GO" id="GO:0070273">
    <property type="term" value="F:phosphatidylinositol-4-phosphate binding"/>
    <property type="evidence" value="ECO:0007669"/>
    <property type="project" value="InterPro"/>
</dbReference>
<name>A0A7J0CTW6_STRMI</name>
<sequence>MVTEPPADPFLREVWSDLPVKKPKGWLQFVYPTAHMAEAPVTEQLAGSGAIRRPEGRHRGLGSYHRTTVTDPDQVLALQEAVRNAVRADPAAVPEDVLALVVLAVECEVTTVFSHKELREHKQALKALAARFDKLVPGLRRALRDAFLVSRGAGAGYGV</sequence>
<evidence type="ECO:0000256" key="3">
    <source>
        <dbReference type="ARBA" id="ARBA00023121"/>
    </source>
</evidence>
<evidence type="ECO:0000256" key="4">
    <source>
        <dbReference type="ARBA" id="ARBA00023136"/>
    </source>
</evidence>
<evidence type="ECO:0000313" key="5">
    <source>
        <dbReference type="EMBL" id="GFN05115.1"/>
    </source>
</evidence>
<comment type="caution">
    <text evidence="5">The sequence shown here is derived from an EMBL/GenBank/DDBJ whole genome shotgun (WGS) entry which is preliminary data.</text>
</comment>
<proteinExistence type="predicted"/>
<evidence type="ECO:0000313" key="6">
    <source>
        <dbReference type="Proteomes" id="UP000498740"/>
    </source>
</evidence>
<comment type="subcellular location">
    <subcellularLocation>
        <location evidence="1">Golgi apparatus membrane</location>
        <topology evidence="1">Peripheral membrane protein</topology>
        <orientation evidence="1">Cytoplasmic side</orientation>
    </subcellularLocation>
</comment>
<dbReference type="Gene3D" id="1.10.3630.10">
    <property type="entry name" value="yeast vps74-n-term truncation variant domain like"/>
    <property type="match status" value="1"/>
</dbReference>
<gene>
    <name evidence="5" type="ORF">Smic_36710</name>
</gene>
<dbReference type="Pfam" id="PF05719">
    <property type="entry name" value="GPP34"/>
    <property type="match status" value="1"/>
</dbReference>
<dbReference type="Proteomes" id="UP000498740">
    <property type="component" value="Unassembled WGS sequence"/>
</dbReference>
<dbReference type="AlphaFoldDB" id="A0A7J0CTW6"/>
<dbReference type="InterPro" id="IPR008628">
    <property type="entry name" value="GPP34-like"/>
</dbReference>
<protein>
    <submittedName>
        <fullName evidence="5">Uncharacterized protein</fullName>
    </submittedName>
</protein>
<dbReference type="InterPro" id="IPR038261">
    <property type="entry name" value="GPP34-like_sf"/>
</dbReference>
<keyword evidence="2" id="KW-0333">Golgi apparatus</keyword>
<accession>A0A7J0CTW6</accession>
<keyword evidence="3" id="KW-0446">Lipid-binding</keyword>
<dbReference type="GO" id="GO:0005737">
    <property type="term" value="C:cytoplasm"/>
    <property type="evidence" value="ECO:0007669"/>
    <property type="project" value="UniProtKB-ARBA"/>
</dbReference>
<reference evidence="5 6" key="1">
    <citation type="submission" date="2020-05" db="EMBL/GenBank/DDBJ databases">
        <title>Whole genome shotgun sequence of Streptomyces microflavus NBRC 13062.</title>
        <authorList>
            <person name="Komaki H."/>
            <person name="Tamura T."/>
        </authorList>
    </citation>
    <scope>NUCLEOTIDE SEQUENCE [LARGE SCALE GENOMIC DNA]</scope>
    <source>
        <strain evidence="5 6">NBRC 13062</strain>
    </source>
</reference>